<proteinExistence type="predicted"/>
<dbReference type="Proteomes" id="UP000789405">
    <property type="component" value="Unassembled WGS sequence"/>
</dbReference>
<organism evidence="1 2">
    <name type="scientific">Dentiscutata erythropus</name>
    <dbReference type="NCBI Taxonomy" id="1348616"/>
    <lineage>
        <taxon>Eukaryota</taxon>
        <taxon>Fungi</taxon>
        <taxon>Fungi incertae sedis</taxon>
        <taxon>Mucoromycota</taxon>
        <taxon>Glomeromycotina</taxon>
        <taxon>Glomeromycetes</taxon>
        <taxon>Diversisporales</taxon>
        <taxon>Gigasporaceae</taxon>
        <taxon>Dentiscutata</taxon>
    </lineage>
</organism>
<gene>
    <name evidence="1" type="ORF">DERYTH_LOCUS15655</name>
</gene>
<dbReference type="EMBL" id="CAJVPY010012868">
    <property type="protein sequence ID" value="CAG8737036.1"/>
    <property type="molecule type" value="Genomic_DNA"/>
</dbReference>
<evidence type="ECO:0000313" key="2">
    <source>
        <dbReference type="Proteomes" id="UP000789405"/>
    </source>
</evidence>
<accession>A0A9N9III7</accession>
<dbReference type="OrthoDB" id="2410524at2759"/>
<reference evidence="1" key="1">
    <citation type="submission" date="2021-06" db="EMBL/GenBank/DDBJ databases">
        <authorList>
            <person name="Kallberg Y."/>
            <person name="Tangrot J."/>
            <person name="Rosling A."/>
        </authorList>
    </citation>
    <scope>NUCLEOTIDE SEQUENCE</scope>
    <source>
        <strain evidence="1">MA453B</strain>
    </source>
</reference>
<evidence type="ECO:0000313" key="1">
    <source>
        <dbReference type="EMBL" id="CAG8737036.1"/>
    </source>
</evidence>
<protein>
    <submittedName>
        <fullName evidence="1">27412_t:CDS:1</fullName>
    </submittedName>
</protein>
<dbReference type="AlphaFoldDB" id="A0A9N9III7"/>
<keyword evidence="2" id="KW-1185">Reference proteome</keyword>
<name>A0A9N9III7_9GLOM</name>
<sequence>MSQLDSAWFSDEKQIELESKTRKHLFIVKLGSIETSISIEQTFPDLSFRLLDILFSDIHDKVNHRKAYITVNGLLKKAIQIGLDSGNYAIQELKNFMNGFINKYAPK</sequence>
<comment type="caution">
    <text evidence="1">The sequence shown here is derived from an EMBL/GenBank/DDBJ whole genome shotgun (WGS) entry which is preliminary data.</text>
</comment>
<feature type="non-terminal residue" evidence="1">
    <location>
        <position position="1"/>
    </location>
</feature>